<feature type="domain" description="4Fe-4S ferredoxin-type" evidence="8">
    <location>
        <begin position="71"/>
        <end position="101"/>
    </location>
</feature>
<dbReference type="PROSITE" id="PS00198">
    <property type="entry name" value="4FE4S_FER_1"/>
    <property type="match status" value="1"/>
</dbReference>
<keyword evidence="5" id="KW-0560">Oxidoreductase</keyword>
<evidence type="ECO:0000313" key="9">
    <source>
        <dbReference type="EMBL" id="GAJ02886.1"/>
    </source>
</evidence>
<dbReference type="PANTHER" id="PTHR43498:SF1">
    <property type="entry name" value="COB--COM HETERODISULFIDE REDUCTASE IRON-SULFUR SUBUNIT A"/>
    <property type="match status" value="1"/>
</dbReference>
<dbReference type="PANTHER" id="PTHR43498">
    <property type="entry name" value="FERREDOXIN:COB-COM HETERODISULFIDE REDUCTASE SUBUNIT A"/>
    <property type="match status" value="1"/>
</dbReference>
<gene>
    <name evidence="9" type="ORF">S12H4_51636</name>
</gene>
<evidence type="ECO:0000256" key="1">
    <source>
        <dbReference type="ARBA" id="ARBA00001974"/>
    </source>
</evidence>
<dbReference type="GO" id="GO:0046872">
    <property type="term" value="F:metal ion binding"/>
    <property type="evidence" value="ECO:0007669"/>
    <property type="project" value="UniProtKB-KW"/>
</dbReference>
<organism evidence="9">
    <name type="scientific">marine sediment metagenome</name>
    <dbReference type="NCBI Taxonomy" id="412755"/>
    <lineage>
        <taxon>unclassified sequences</taxon>
        <taxon>metagenomes</taxon>
        <taxon>ecological metagenomes</taxon>
    </lineage>
</organism>
<dbReference type="SUPFAM" id="SSF54862">
    <property type="entry name" value="4Fe-4S ferredoxins"/>
    <property type="match status" value="1"/>
</dbReference>
<dbReference type="PROSITE" id="PS51379">
    <property type="entry name" value="4FE4S_FER_2"/>
    <property type="match status" value="2"/>
</dbReference>
<keyword evidence="4" id="KW-0285">Flavoprotein</keyword>
<dbReference type="GO" id="GO:0051536">
    <property type="term" value="F:iron-sulfur cluster binding"/>
    <property type="evidence" value="ECO:0007669"/>
    <property type="project" value="UniProtKB-KW"/>
</dbReference>
<keyword evidence="3" id="KW-0479">Metal-binding</keyword>
<dbReference type="InterPro" id="IPR017900">
    <property type="entry name" value="4Fe4S_Fe_S_CS"/>
</dbReference>
<keyword evidence="4" id="KW-0274">FAD</keyword>
<comment type="caution">
    <text evidence="9">The sequence shown here is derived from an EMBL/GenBank/DDBJ whole genome shotgun (WGS) entry which is preliminary data.</text>
</comment>
<feature type="domain" description="4Fe-4S ferredoxin-type" evidence="8">
    <location>
        <begin position="118"/>
        <end position="149"/>
    </location>
</feature>
<evidence type="ECO:0000256" key="2">
    <source>
        <dbReference type="ARBA" id="ARBA00006561"/>
    </source>
</evidence>
<dbReference type="EMBL" id="BARW01032657">
    <property type="protein sequence ID" value="GAJ02886.1"/>
    <property type="molecule type" value="Genomic_DNA"/>
</dbReference>
<dbReference type="InterPro" id="IPR017896">
    <property type="entry name" value="4Fe4S_Fe-S-bd"/>
</dbReference>
<evidence type="ECO:0000256" key="5">
    <source>
        <dbReference type="ARBA" id="ARBA00023002"/>
    </source>
</evidence>
<name>X1USK5_9ZZZZ</name>
<proteinExistence type="inferred from homology"/>
<evidence type="ECO:0000259" key="8">
    <source>
        <dbReference type="PROSITE" id="PS51379"/>
    </source>
</evidence>
<protein>
    <recommendedName>
        <fullName evidence="8">4Fe-4S ferredoxin-type domain-containing protein</fullName>
    </recommendedName>
</protein>
<evidence type="ECO:0000256" key="7">
    <source>
        <dbReference type="ARBA" id="ARBA00023014"/>
    </source>
</evidence>
<evidence type="ECO:0000256" key="6">
    <source>
        <dbReference type="ARBA" id="ARBA00023004"/>
    </source>
</evidence>
<reference evidence="9" key="1">
    <citation type="journal article" date="2014" name="Front. Microbiol.">
        <title>High frequency of phylogenetically diverse reductive dehalogenase-homologous genes in deep subseafloor sedimentary metagenomes.</title>
        <authorList>
            <person name="Kawai M."/>
            <person name="Futagami T."/>
            <person name="Toyoda A."/>
            <person name="Takaki Y."/>
            <person name="Nishi S."/>
            <person name="Hori S."/>
            <person name="Arai W."/>
            <person name="Tsubouchi T."/>
            <person name="Morono Y."/>
            <person name="Uchiyama I."/>
            <person name="Ito T."/>
            <person name="Fujiyama A."/>
            <person name="Inagaki F."/>
            <person name="Takami H."/>
        </authorList>
    </citation>
    <scope>NUCLEOTIDE SEQUENCE</scope>
    <source>
        <strain evidence="9">Expedition CK06-06</strain>
    </source>
</reference>
<comment type="similarity">
    <text evidence="2">Belongs to the HdrA family.</text>
</comment>
<dbReference type="InterPro" id="IPR039650">
    <property type="entry name" value="HdrA-like"/>
</dbReference>
<sequence>GYEVFLAEENPYLGGRVTRTNQYFPKLCPPSCGLEINFRRIKTNPNIKVFTCTEIESVSGEEGDFEVTLKVNPRRVNNNCTACGKCAEVCPVERPNDFNLGMDKTRAIYLPHFMAFPMKYVIDEAACLGEECAKCVSACPYDAIDLGMAEEKVKIKVGALIVATGWKPYDAGKIDNMGFGSFPNVVTNIMMERLASPDTDFKFLLLTS</sequence>
<accession>X1USK5</accession>
<dbReference type="Pfam" id="PF00037">
    <property type="entry name" value="Fer4"/>
    <property type="match status" value="1"/>
</dbReference>
<dbReference type="AlphaFoldDB" id="X1USK5"/>
<keyword evidence="7" id="KW-0411">Iron-sulfur</keyword>
<comment type="cofactor">
    <cofactor evidence="1">
        <name>FAD</name>
        <dbReference type="ChEBI" id="CHEBI:57692"/>
    </cofactor>
</comment>
<evidence type="ECO:0000256" key="3">
    <source>
        <dbReference type="ARBA" id="ARBA00022723"/>
    </source>
</evidence>
<dbReference type="Gene3D" id="3.30.70.20">
    <property type="match status" value="1"/>
</dbReference>
<evidence type="ECO:0000256" key="4">
    <source>
        <dbReference type="ARBA" id="ARBA00022827"/>
    </source>
</evidence>
<feature type="non-terminal residue" evidence="9">
    <location>
        <position position="1"/>
    </location>
</feature>
<dbReference type="GO" id="GO:0016491">
    <property type="term" value="F:oxidoreductase activity"/>
    <property type="evidence" value="ECO:0007669"/>
    <property type="project" value="UniProtKB-KW"/>
</dbReference>
<keyword evidence="6" id="KW-0408">Iron</keyword>